<dbReference type="AlphaFoldDB" id="A0A401FHU4"/>
<name>A0A401FHU4_9LACO</name>
<dbReference type="EMBL" id="BEXA01000001">
    <property type="protein sequence ID" value="GAY71856.1"/>
    <property type="molecule type" value="Genomic_DNA"/>
</dbReference>
<comment type="caution">
    <text evidence="1">The sequence shown here is derived from an EMBL/GenBank/DDBJ whole genome shotgun (WGS) entry which is preliminary data.</text>
</comment>
<reference evidence="1 2" key="1">
    <citation type="submission" date="2017-11" db="EMBL/GenBank/DDBJ databases">
        <title>Draft Genome Sequence of Lactobacillus curieae NBRC 111893 isolated from Koso, a Japanese sugar-Vegetable Fermented Beverage.</title>
        <authorList>
            <person name="Chiou T.Y."/>
            <person name="Oshima K."/>
            <person name="Suda W."/>
            <person name="Hattori M."/>
            <person name="Takahashi T."/>
        </authorList>
    </citation>
    <scope>NUCLEOTIDE SEQUENCE [LARGE SCALE GENOMIC DNA]</scope>
    <source>
        <strain evidence="1 2">NBRC111893</strain>
    </source>
</reference>
<gene>
    <name evidence="1" type="ORF">NBRC111893_2</name>
</gene>
<evidence type="ECO:0000313" key="2">
    <source>
        <dbReference type="Proteomes" id="UP000286974"/>
    </source>
</evidence>
<accession>A0A401FHU4</accession>
<protein>
    <submittedName>
        <fullName evidence="1">Uncharacterized protein</fullName>
    </submittedName>
</protein>
<proteinExistence type="predicted"/>
<organism evidence="1 2">
    <name type="scientific">Lentilactobacillus kosonis</name>
    <dbReference type="NCBI Taxonomy" id="2810561"/>
    <lineage>
        <taxon>Bacteria</taxon>
        <taxon>Bacillati</taxon>
        <taxon>Bacillota</taxon>
        <taxon>Bacilli</taxon>
        <taxon>Lactobacillales</taxon>
        <taxon>Lactobacillaceae</taxon>
        <taxon>Lentilactobacillus</taxon>
    </lineage>
</organism>
<keyword evidence="2" id="KW-1185">Reference proteome</keyword>
<sequence length="39" mass="4607">MMSVYNLKPLTDIISLDKKLGMRRKSWLIIMDSVTVVFY</sequence>
<dbReference type="Proteomes" id="UP000286974">
    <property type="component" value="Unassembled WGS sequence"/>
</dbReference>
<evidence type="ECO:0000313" key="1">
    <source>
        <dbReference type="EMBL" id="GAY71856.1"/>
    </source>
</evidence>